<dbReference type="Proteomes" id="UP000010119">
    <property type="component" value="Unassembled WGS sequence"/>
</dbReference>
<gene>
    <name evidence="1" type="ORF">HMPREF0556_11035</name>
</gene>
<name>D7UXS4_LISGR</name>
<dbReference type="EMBL" id="ACCR02000003">
    <property type="protein sequence ID" value="EFI84482.1"/>
    <property type="molecule type" value="Genomic_DNA"/>
</dbReference>
<accession>D7UXS4</accession>
<evidence type="ECO:0000313" key="2">
    <source>
        <dbReference type="Proteomes" id="UP000010119"/>
    </source>
</evidence>
<sequence>MPLKTSTVSTVHLKKVNSKWKIDTEDIGINSTAEIAKKFEGTTY</sequence>
<dbReference type="HOGENOM" id="CLU_3218202_0_0_9"/>
<dbReference type="STRING" id="525367.HMPREF0556_11035"/>
<comment type="caution">
    <text evidence="1">The sequence shown here is derived from an EMBL/GenBank/DDBJ whole genome shotgun (WGS) entry which is preliminary data.</text>
</comment>
<organism evidence="1 2">
    <name type="scientific">Listeria grayi DSM 20601</name>
    <dbReference type="NCBI Taxonomy" id="525367"/>
    <lineage>
        <taxon>Bacteria</taxon>
        <taxon>Bacillati</taxon>
        <taxon>Bacillota</taxon>
        <taxon>Bacilli</taxon>
        <taxon>Bacillales</taxon>
        <taxon>Listeriaceae</taxon>
        <taxon>Listeria</taxon>
    </lineage>
</organism>
<dbReference type="AlphaFoldDB" id="D7UXS4"/>
<protein>
    <submittedName>
        <fullName evidence="1">Uncharacterized protein</fullName>
    </submittedName>
</protein>
<reference evidence="1" key="1">
    <citation type="submission" date="2010-06" db="EMBL/GenBank/DDBJ databases">
        <authorList>
            <person name="Muzny D."/>
            <person name="Qin X."/>
            <person name="Buhay C."/>
            <person name="Dugan-Rocha S."/>
            <person name="Ding Y."/>
            <person name="Chen G."/>
            <person name="Hawes A."/>
            <person name="Holder M."/>
            <person name="Jhangiani S."/>
            <person name="Johnson A."/>
            <person name="Khan Z."/>
            <person name="Li Z."/>
            <person name="Liu W."/>
            <person name="Liu X."/>
            <person name="Perez L."/>
            <person name="Shen H."/>
            <person name="Wang Q."/>
            <person name="Watt J."/>
            <person name="Xi L."/>
            <person name="Xin Y."/>
            <person name="Zhou J."/>
            <person name="Deng J."/>
            <person name="Jiang H."/>
            <person name="Liu Y."/>
            <person name="Qu J."/>
            <person name="Song X.-Z."/>
            <person name="Zhang L."/>
            <person name="Villasana D."/>
            <person name="Johnson A."/>
            <person name="Liu J."/>
            <person name="Liyanage D."/>
            <person name="Lorensuhewa L."/>
            <person name="Robinson T."/>
            <person name="Song A."/>
            <person name="Song B.-B."/>
            <person name="Dinh H."/>
            <person name="Thornton R."/>
            <person name="Coyle M."/>
            <person name="Francisco L."/>
            <person name="Jackson L."/>
            <person name="Javaid M."/>
            <person name="Korchina V."/>
            <person name="Kovar C."/>
            <person name="Mata R."/>
            <person name="Mathew T."/>
            <person name="Ngo R."/>
            <person name="Nguyen L."/>
            <person name="Nguyen N."/>
            <person name="Okwuonu G."/>
            <person name="Ongeri F."/>
            <person name="Pham C."/>
            <person name="Simmons D."/>
            <person name="Wilczek-Boney K."/>
            <person name="Hale W."/>
            <person name="Jakkamsetti A."/>
            <person name="Pham P."/>
            <person name="Ruth R."/>
            <person name="San Lucas F."/>
            <person name="Warren J."/>
            <person name="Zhang J."/>
            <person name="Zhao Z."/>
            <person name="Zhou C."/>
            <person name="Zhu D."/>
            <person name="Lee S."/>
            <person name="Bess C."/>
            <person name="Blankenburg K."/>
            <person name="Forbes L."/>
            <person name="Fu Q."/>
            <person name="Gubbala S."/>
            <person name="Hirani K."/>
            <person name="Jayaseelan J.C."/>
            <person name="Lara F."/>
            <person name="Munidasa M."/>
            <person name="Palculict T."/>
            <person name="Patil S."/>
            <person name="Pu L.-L."/>
            <person name="Saada N."/>
            <person name="Tang L."/>
            <person name="Weissenberger G."/>
            <person name="Zhu Y."/>
            <person name="Hemphill L."/>
            <person name="Shang Y."/>
            <person name="Youmans B."/>
            <person name="Ayvaz T."/>
            <person name="Ross M."/>
            <person name="Santibanez J."/>
            <person name="Aqrawi P."/>
            <person name="Gross S."/>
            <person name="Joshi V."/>
            <person name="Fowler G."/>
            <person name="Nazareth L."/>
            <person name="Reid J."/>
            <person name="Worley K."/>
            <person name="Petrosino J."/>
            <person name="Highlander S."/>
            <person name="Gibbs R."/>
        </authorList>
    </citation>
    <scope>NUCLEOTIDE SEQUENCE [LARGE SCALE GENOMIC DNA]</scope>
    <source>
        <strain evidence="1">DSM 20601</strain>
    </source>
</reference>
<proteinExistence type="predicted"/>
<keyword evidence="2" id="KW-1185">Reference proteome</keyword>
<evidence type="ECO:0000313" key="1">
    <source>
        <dbReference type="EMBL" id="EFI84482.1"/>
    </source>
</evidence>